<reference evidence="1" key="1">
    <citation type="journal article" date="2014" name="Front. Microbiol.">
        <title>High frequency of phylogenetically diverse reductive dehalogenase-homologous genes in deep subseafloor sedimentary metagenomes.</title>
        <authorList>
            <person name="Kawai M."/>
            <person name="Futagami T."/>
            <person name="Toyoda A."/>
            <person name="Takaki Y."/>
            <person name="Nishi S."/>
            <person name="Hori S."/>
            <person name="Arai W."/>
            <person name="Tsubouchi T."/>
            <person name="Morono Y."/>
            <person name="Uchiyama I."/>
            <person name="Ito T."/>
            <person name="Fujiyama A."/>
            <person name="Inagaki F."/>
            <person name="Takami H."/>
        </authorList>
    </citation>
    <scope>NUCLEOTIDE SEQUENCE</scope>
    <source>
        <strain evidence="1">Expedition CK06-06</strain>
    </source>
</reference>
<sequence length="64" mass="7022">MFSGAKAMSPNHPAVLDEAFRVAVDRAKAIFAGQVEKRLQGSAWIEALTCEKDQPIVSLNQYCL</sequence>
<dbReference type="EMBL" id="BARS01000643">
    <property type="protein sequence ID" value="GAF80448.1"/>
    <property type="molecule type" value="Genomic_DNA"/>
</dbReference>
<evidence type="ECO:0000313" key="1">
    <source>
        <dbReference type="EMBL" id="GAF80448.1"/>
    </source>
</evidence>
<proteinExistence type="predicted"/>
<accession>X0SHF9</accession>
<comment type="caution">
    <text evidence="1">The sequence shown here is derived from an EMBL/GenBank/DDBJ whole genome shotgun (WGS) entry which is preliminary data.</text>
</comment>
<gene>
    <name evidence="1" type="ORF">S01H1_01473</name>
</gene>
<organism evidence="1">
    <name type="scientific">marine sediment metagenome</name>
    <dbReference type="NCBI Taxonomy" id="412755"/>
    <lineage>
        <taxon>unclassified sequences</taxon>
        <taxon>metagenomes</taxon>
        <taxon>ecological metagenomes</taxon>
    </lineage>
</organism>
<protein>
    <submittedName>
        <fullName evidence="1">Uncharacterized protein</fullName>
    </submittedName>
</protein>
<dbReference type="AlphaFoldDB" id="X0SHF9"/>
<feature type="non-terminal residue" evidence="1">
    <location>
        <position position="64"/>
    </location>
</feature>
<name>X0SHF9_9ZZZZ</name>